<name>A0A9W7XBI0_9POAL</name>
<organism evidence="2 3">
    <name type="scientific">Paspalum vaginatum</name>
    <name type="common">seashore paspalum</name>
    <dbReference type="NCBI Taxonomy" id="158149"/>
    <lineage>
        <taxon>Eukaryota</taxon>
        <taxon>Viridiplantae</taxon>
        <taxon>Streptophyta</taxon>
        <taxon>Embryophyta</taxon>
        <taxon>Tracheophyta</taxon>
        <taxon>Spermatophyta</taxon>
        <taxon>Magnoliopsida</taxon>
        <taxon>Liliopsida</taxon>
        <taxon>Poales</taxon>
        <taxon>Poaceae</taxon>
        <taxon>PACMAD clade</taxon>
        <taxon>Panicoideae</taxon>
        <taxon>Andropogonodae</taxon>
        <taxon>Paspaleae</taxon>
        <taxon>Paspalinae</taxon>
        <taxon>Paspalum</taxon>
    </lineage>
</organism>
<dbReference type="AlphaFoldDB" id="A0A9W7XBI0"/>
<evidence type="ECO:0000256" key="1">
    <source>
        <dbReference type="SAM" id="Phobius"/>
    </source>
</evidence>
<accession>A0A9W7XBI0</accession>
<keyword evidence="1" id="KW-0812">Transmembrane</keyword>
<keyword evidence="1" id="KW-1133">Transmembrane helix</keyword>
<sequence length="101" mass="9815">MVLPFAAQVVADEAADSDSLVKDPAVAQQDEGEVAGAAAEPVPVRGGGHVVGVAGQLGAAAMTLAVAGLTAGGEVNPSTAVPLFLMLIAGVTLVTVRVVRG</sequence>
<keyword evidence="3" id="KW-1185">Reference proteome</keyword>
<protein>
    <submittedName>
        <fullName evidence="2">Uncharacterized protein</fullName>
    </submittedName>
</protein>
<feature type="transmembrane region" description="Helical" evidence="1">
    <location>
        <begin position="80"/>
        <end position="99"/>
    </location>
</feature>
<dbReference type="EMBL" id="MU629765">
    <property type="protein sequence ID" value="KAJ1255284.1"/>
    <property type="molecule type" value="Genomic_DNA"/>
</dbReference>
<gene>
    <name evidence="2" type="ORF">BS78_K268700</name>
</gene>
<evidence type="ECO:0000313" key="3">
    <source>
        <dbReference type="Proteomes" id="UP001164776"/>
    </source>
</evidence>
<comment type="caution">
    <text evidence="2">The sequence shown here is derived from an EMBL/GenBank/DDBJ whole genome shotgun (WGS) entry which is preliminary data.</text>
</comment>
<dbReference type="Proteomes" id="UP001164776">
    <property type="component" value="Unassembled WGS sequence"/>
</dbReference>
<evidence type="ECO:0000313" key="2">
    <source>
        <dbReference type="EMBL" id="KAJ1255284.1"/>
    </source>
</evidence>
<keyword evidence="1" id="KW-0472">Membrane</keyword>
<reference evidence="2 3" key="1">
    <citation type="submission" date="2022-10" db="EMBL/GenBank/DDBJ databases">
        <title>WGS assembly of Paspalum vaginatum 540-79.</title>
        <authorList>
            <person name="Sun G."/>
            <person name="Wase N."/>
            <person name="Shu S."/>
            <person name="Jenkins J."/>
            <person name="Zhou B."/>
            <person name="Torres-Rodriguez J."/>
            <person name="Chen C."/>
            <person name="Sandor L."/>
            <person name="Plott C."/>
            <person name="Yoshinga Y."/>
            <person name="Daum C."/>
            <person name="Qi P."/>
            <person name="Barry K."/>
            <person name="Lipzen A."/>
            <person name="Berry L."/>
            <person name="Pedersen C."/>
            <person name="Gottilla T."/>
            <person name="Foltz A."/>
            <person name="Yu H."/>
            <person name="O'Malley R."/>
            <person name="Zhang C."/>
            <person name="Devos K."/>
            <person name="Sigmon B."/>
            <person name="Yu B."/>
            <person name="Obata T."/>
            <person name="Schmutz J."/>
            <person name="Schnable J."/>
        </authorList>
    </citation>
    <scope>NUCLEOTIDE SEQUENCE [LARGE SCALE GENOMIC DNA]</scope>
    <source>
        <strain evidence="3">cv. 540-79</strain>
    </source>
</reference>
<proteinExistence type="predicted"/>